<comment type="similarity">
    <text evidence="3">Belongs to the cysteine synthase/cystathionine beta-synthase family.</text>
</comment>
<proteinExistence type="inferred from homology"/>
<evidence type="ECO:0000313" key="11">
    <source>
        <dbReference type="EMBL" id="EMS71444.1"/>
    </source>
</evidence>
<dbReference type="GO" id="GO:0004124">
    <property type="term" value="F:cysteine synthase activity"/>
    <property type="evidence" value="ECO:0007669"/>
    <property type="project" value="UniProtKB-EC"/>
</dbReference>
<evidence type="ECO:0000256" key="8">
    <source>
        <dbReference type="ARBA" id="ARBA00033075"/>
    </source>
</evidence>
<dbReference type="Pfam" id="PF00291">
    <property type="entry name" value="PALP"/>
    <property type="match status" value="1"/>
</dbReference>
<sequence length="350" mass="38867">MILYNDILGSIGNTPIVKINKISKNIFAKLEFFNPGRSIKDRIALNILEQADKNGEIDENSVIIESSSGNTGIGLTLVCRVKGYRNIIVIDQNCPSEKVKLLKALGATILMLTTRNSGCEDLTEKRIEFVNKAKEMIKSLYIPNQYENSNAPLAHYYYTSQEIIDFMEDTNIRFKAIFISVGTGGTISGISKRIKEYDPSINIIGVEPLGSTLFGGEKGGYLQQGPGNYFKPKNLIYDNIDLGVKVSDQDAFNMCRKLALKEGILAGGSSGGVMHMAAEMSNKFEGKVLCVLPDGGEKYLDSVYSDQWLADKGIELKKQNKIDVKKINIDGVKDFAEIINILREELQYEY</sequence>
<evidence type="ECO:0000259" key="10">
    <source>
        <dbReference type="Pfam" id="PF00291"/>
    </source>
</evidence>
<dbReference type="EC" id="2.5.1.47" evidence="4"/>
<comment type="catalytic activity">
    <reaction evidence="9">
        <text>O-acetyl-L-serine + hydrogen sulfide = L-cysteine + acetate</text>
        <dbReference type="Rhea" id="RHEA:14829"/>
        <dbReference type="ChEBI" id="CHEBI:29919"/>
        <dbReference type="ChEBI" id="CHEBI:30089"/>
        <dbReference type="ChEBI" id="CHEBI:35235"/>
        <dbReference type="ChEBI" id="CHEBI:58340"/>
        <dbReference type="EC" id="2.5.1.47"/>
    </reaction>
</comment>
<dbReference type="AlphaFoldDB" id="S0FQK3"/>
<dbReference type="GO" id="GO:0016829">
    <property type="term" value="F:lyase activity"/>
    <property type="evidence" value="ECO:0007669"/>
    <property type="project" value="UniProtKB-KW"/>
</dbReference>
<feature type="domain" description="Tryptophan synthase beta chain-like PALP" evidence="10">
    <location>
        <begin position="8"/>
        <end position="294"/>
    </location>
</feature>
<dbReference type="FunFam" id="3.40.50.1100:FF:000003">
    <property type="entry name" value="Cystathionine beta-synthase"/>
    <property type="match status" value="1"/>
</dbReference>
<dbReference type="CDD" id="cd01561">
    <property type="entry name" value="CBS_like"/>
    <property type="match status" value="1"/>
</dbReference>
<dbReference type="EMBL" id="AORV01000037">
    <property type="protein sequence ID" value="EMS71444.1"/>
    <property type="molecule type" value="Genomic_DNA"/>
</dbReference>
<dbReference type="FunFam" id="3.40.50.1100:FF:000118">
    <property type="entry name" value="Related to CYS4-cystathionine beta-synthase"/>
    <property type="match status" value="1"/>
</dbReference>
<evidence type="ECO:0000256" key="2">
    <source>
        <dbReference type="ARBA" id="ARBA00004962"/>
    </source>
</evidence>
<evidence type="ECO:0000256" key="4">
    <source>
        <dbReference type="ARBA" id="ARBA00012681"/>
    </source>
</evidence>
<organism evidence="11 12">
    <name type="scientific">Ruminiclostridium cellobioparum subsp. termitidis CT1112</name>
    <dbReference type="NCBI Taxonomy" id="1195236"/>
    <lineage>
        <taxon>Bacteria</taxon>
        <taxon>Bacillati</taxon>
        <taxon>Bacillota</taxon>
        <taxon>Clostridia</taxon>
        <taxon>Eubacteriales</taxon>
        <taxon>Oscillospiraceae</taxon>
        <taxon>Ruminiclostridium</taxon>
    </lineage>
</organism>
<dbReference type="Gene3D" id="3.40.50.1100">
    <property type="match status" value="2"/>
</dbReference>
<comment type="pathway">
    <text evidence="2">Amino-acid biosynthesis; L-cysteine biosynthesis; L-cysteine from L-serine: step 2/2.</text>
</comment>
<evidence type="ECO:0000256" key="9">
    <source>
        <dbReference type="ARBA" id="ARBA00047931"/>
    </source>
</evidence>
<dbReference type="InterPro" id="IPR001216">
    <property type="entry name" value="P-phosphate_BS"/>
</dbReference>
<dbReference type="STRING" id="1195236.CTER_2667"/>
<dbReference type="RefSeq" id="WP_004626406.1">
    <property type="nucleotide sequence ID" value="NZ_AORV01000037.1"/>
</dbReference>
<comment type="cofactor">
    <cofactor evidence="1">
        <name>pyridoxal 5'-phosphate</name>
        <dbReference type="ChEBI" id="CHEBI:597326"/>
    </cofactor>
</comment>
<accession>S0FQK3</accession>
<keyword evidence="12" id="KW-1185">Reference proteome</keyword>
<dbReference type="GO" id="GO:0006535">
    <property type="term" value="P:cysteine biosynthetic process from serine"/>
    <property type="evidence" value="ECO:0007669"/>
    <property type="project" value="InterPro"/>
</dbReference>
<name>S0FQK3_RUMCE</name>
<dbReference type="Proteomes" id="UP000014155">
    <property type="component" value="Unassembled WGS sequence"/>
</dbReference>
<protein>
    <recommendedName>
        <fullName evidence="5">Cysteine synthase</fullName>
        <ecNumber evidence="4">2.5.1.47</ecNumber>
    </recommendedName>
    <alternativeName>
        <fullName evidence="7">O-acetylserine (thiol)-lyase</fullName>
    </alternativeName>
    <alternativeName>
        <fullName evidence="8">O-acetylserine sulfhydrylase</fullName>
    </alternativeName>
</protein>
<dbReference type="InterPro" id="IPR050214">
    <property type="entry name" value="Cys_Synth/Cystath_Beta-Synth"/>
</dbReference>
<evidence type="ECO:0000313" key="12">
    <source>
        <dbReference type="Proteomes" id="UP000014155"/>
    </source>
</evidence>
<evidence type="ECO:0000256" key="6">
    <source>
        <dbReference type="ARBA" id="ARBA00022898"/>
    </source>
</evidence>
<comment type="caution">
    <text evidence="11">The sequence shown here is derived from an EMBL/GenBank/DDBJ whole genome shotgun (WGS) entry which is preliminary data.</text>
</comment>
<evidence type="ECO:0000256" key="5">
    <source>
        <dbReference type="ARBA" id="ARBA00019371"/>
    </source>
</evidence>
<dbReference type="PANTHER" id="PTHR10314">
    <property type="entry name" value="CYSTATHIONINE BETA-SYNTHASE"/>
    <property type="match status" value="1"/>
</dbReference>
<evidence type="ECO:0000256" key="3">
    <source>
        <dbReference type="ARBA" id="ARBA00007103"/>
    </source>
</evidence>
<dbReference type="InterPro" id="IPR001926">
    <property type="entry name" value="TrpB-like_PALP"/>
</dbReference>
<dbReference type="PATRIC" id="fig|1195236.3.peg.2987"/>
<evidence type="ECO:0000256" key="1">
    <source>
        <dbReference type="ARBA" id="ARBA00001933"/>
    </source>
</evidence>
<dbReference type="InterPro" id="IPR036052">
    <property type="entry name" value="TrpB-like_PALP_sf"/>
</dbReference>
<dbReference type="SUPFAM" id="SSF53686">
    <property type="entry name" value="Tryptophan synthase beta subunit-like PLP-dependent enzymes"/>
    <property type="match status" value="1"/>
</dbReference>
<keyword evidence="6" id="KW-0663">Pyridoxal phosphate</keyword>
<dbReference type="eggNOG" id="COG0031">
    <property type="taxonomic scope" value="Bacteria"/>
</dbReference>
<evidence type="ECO:0000256" key="7">
    <source>
        <dbReference type="ARBA" id="ARBA00030296"/>
    </source>
</evidence>
<gene>
    <name evidence="11" type="ORF">CTER_2667</name>
</gene>
<reference evidence="11 12" key="1">
    <citation type="journal article" date="2013" name="Genome Announc.">
        <title>Draft Genome Sequence of the Cellulolytic, Mesophilic, Anaerobic Bacterium Clostridium termitidis Strain CT1112 (DSM 5398).</title>
        <authorList>
            <person name="Lal S."/>
            <person name="Ramachandran U."/>
            <person name="Zhang X."/>
            <person name="Munir R."/>
            <person name="Sparling R."/>
            <person name="Levin D.B."/>
        </authorList>
    </citation>
    <scope>NUCLEOTIDE SEQUENCE [LARGE SCALE GENOMIC DNA]</scope>
    <source>
        <strain evidence="11 12">CT1112</strain>
    </source>
</reference>
<dbReference type="PROSITE" id="PS00901">
    <property type="entry name" value="CYS_SYNTHASE"/>
    <property type="match status" value="1"/>
</dbReference>
<keyword evidence="11" id="KW-0456">Lyase</keyword>